<evidence type="ECO:0000313" key="2">
    <source>
        <dbReference type="Proteomes" id="UP000789860"/>
    </source>
</evidence>
<proteinExistence type="predicted"/>
<protein>
    <submittedName>
        <fullName evidence="1">11314_t:CDS:1</fullName>
    </submittedName>
</protein>
<evidence type="ECO:0000313" key="1">
    <source>
        <dbReference type="EMBL" id="CAG8443587.1"/>
    </source>
</evidence>
<dbReference type="EMBL" id="CAJVPM010000400">
    <property type="protein sequence ID" value="CAG8443587.1"/>
    <property type="molecule type" value="Genomic_DNA"/>
</dbReference>
<organism evidence="1 2">
    <name type="scientific">Scutellospora calospora</name>
    <dbReference type="NCBI Taxonomy" id="85575"/>
    <lineage>
        <taxon>Eukaryota</taxon>
        <taxon>Fungi</taxon>
        <taxon>Fungi incertae sedis</taxon>
        <taxon>Mucoromycota</taxon>
        <taxon>Glomeromycotina</taxon>
        <taxon>Glomeromycetes</taxon>
        <taxon>Diversisporales</taxon>
        <taxon>Gigasporaceae</taxon>
        <taxon>Scutellospora</taxon>
    </lineage>
</organism>
<accession>A0ACA9JZL9</accession>
<dbReference type="Proteomes" id="UP000789860">
    <property type="component" value="Unassembled WGS sequence"/>
</dbReference>
<name>A0ACA9JZL9_9GLOM</name>
<comment type="caution">
    <text evidence="1">The sequence shown here is derived from an EMBL/GenBank/DDBJ whole genome shotgun (WGS) entry which is preliminary data.</text>
</comment>
<reference evidence="1" key="1">
    <citation type="submission" date="2021-06" db="EMBL/GenBank/DDBJ databases">
        <authorList>
            <person name="Kallberg Y."/>
            <person name="Tangrot J."/>
            <person name="Rosling A."/>
        </authorList>
    </citation>
    <scope>NUCLEOTIDE SEQUENCE</scope>
    <source>
        <strain evidence="1">AU212A</strain>
    </source>
</reference>
<gene>
    <name evidence="1" type="ORF">SCALOS_LOCUS787</name>
</gene>
<sequence>MIAIISERNNKIDLVIKTTAGSVLQISFLISPILIITGWIMSLPVSMLFSPFIVFSLVISSLLFKIFIIDSESNLIERMIYDDETIINTVMSYIESNPKNYDDNSILRNPNIKNTYNFDLIYKEVEEKNLNYSSIIAKYNTDLKIKRYEKSESFKFIVNREAMR</sequence>
<keyword evidence="2" id="KW-1185">Reference proteome</keyword>